<organism evidence="3 4">
    <name type="scientific">Puccinia coronata f. sp. avenae</name>
    <dbReference type="NCBI Taxonomy" id="200324"/>
    <lineage>
        <taxon>Eukaryota</taxon>
        <taxon>Fungi</taxon>
        <taxon>Dikarya</taxon>
        <taxon>Basidiomycota</taxon>
        <taxon>Pucciniomycotina</taxon>
        <taxon>Pucciniomycetes</taxon>
        <taxon>Pucciniales</taxon>
        <taxon>Pucciniaceae</taxon>
        <taxon>Puccinia</taxon>
    </lineage>
</organism>
<dbReference type="EMBL" id="PGCJ01000993">
    <property type="protein sequence ID" value="PLW12122.1"/>
    <property type="molecule type" value="Genomic_DNA"/>
</dbReference>
<dbReference type="InterPro" id="IPR029466">
    <property type="entry name" value="NAM-associated_C"/>
</dbReference>
<feature type="domain" description="No apical meristem-associated C-terminal" evidence="2">
    <location>
        <begin position="139"/>
        <end position="290"/>
    </location>
</feature>
<proteinExistence type="predicted"/>
<evidence type="ECO:0000313" key="4">
    <source>
        <dbReference type="Proteomes" id="UP000235388"/>
    </source>
</evidence>
<reference evidence="3 4" key="1">
    <citation type="submission" date="2017-11" db="EMBL/GenBank/DDBJ databases">
        <title>De novo assembly and phasing of dikaryotic genomes from two isolates of Puccinia coronata f. sp. avenae, the causal agent of oat crown rust.</title>
        <authorList>
            <person name="Miller M.E."/>
            <person name="Zhang Y."/>
            <person name="Omidvar V."/>
            <person name="Sperschneider J."/>
            <person name="Schwessinger B."/>
            <person name="Raley C."/>
            <person name="Palmer J.M."/>
            <person name="Garnica D."/>
            <person name="Upadhyaya N."/>
            <person name="Rathjen J."/>
            <person name="Taylor J.M."/>
            <person name="Park R.F."/>
            <person name="Dodds P.N."/>
            <person name="Hirsch C.D."/>
            <person name="Kianian S.F."/>
            <person name="Figueroa M."/>
        </authorList>
    </citation>
    <scope>NUCLEOTIDE SEQUENCE [LARGE SCALE GENOMIC DNA]</scope>
    <source>
        <strain evidence="3">12NC29</strain>
    </source>
</reference>
<dbReference type="STRING" id="200324.A0A2N5SFU4"/>
<dbReference type="PANTHER" id="PTHR45125:SF3">
    <property type="entry name" value="NO-APICAL-MERISTEM-ASSOCIATED CARBOXY-TERMINAL DOMAIN PROTEIN"/>
    <property type="match status" value="1"/>
</dbReference>
<sequence length="353" mass="40035">MSTPLVDPLLLEINKPEEEDKLSTDQEDQKAKTLRAPNYKDDEDVQICESWLAVTQDPLNSTNQSGDNFWTRVAHHYMSKIPSTPRSFFSLKSRWSIIQRTVNKFNGCYQQIVNANQSGASHNNRLSAALKLYCKTEGKPFTRLQCFNILVNAEKWNAYCADLELKNTDTKKLASNADSPALVMDLLSEVTPSDATSEVTVVPTSSEPGRPIGNRKAKQIKQEDGKSAKWKEDMLTVQQKLAAQNDIQNQILAEQKDAMQTLAEESIMNVNISTISESRRPYYKWKQKQIMARVAQEQERDKMKQAKEQTKAKGENENETGQPSRGKNNNNNTINVDNDLEEGKDEDDEDEDQ</sequence>
<feature type="compositionally biased region" description="Low complexity" evidence="1">
    <location>
        <begin position="328"/>
        <end position="337"/>
    </location>
</feature>
<dbReference type="OrthoDB" id="7763131at2759"/>
<dbReference type="Proteomes" id="UP000235388">
    <property type="component" value="Unassembled WGS sequence"/>
</dbReference>
<dbReference type="AlphaFoldDB" id="A0A2N5SFU4"/>
<feature type="compositionally biased region" description="Basic and acidic residues" evidence="1">
    <location>
        <begin position="296"/>
        <end position="316"/>
    </location>
</feature>
<evidence type="ECO:0000313" key="3">
    <source>
        <dbReference type="EMBL" id="PLW12122.1"/>
    </source>
</evidence>
<protein>
    <recommendedName>
        <fullName evidence="2">No apical meristem-associated C-terminal domain-containing protein</fullName>
    </recommendedName>
</protein>
<dbReference type="Pfam" id="PF14303">
    <property type="entry name" value="NAM-associated"/>
    <property type="match status" value="1"/>
</dbReference>
<evidence type="ECO:0000259" key="2">
    <source>
        <dbReference type="Pfam" id="PF14303"/>
    </source>
</evidence>
<name>A0A2N5SFU4_9BASI</name>
<accession>A0A2N5SFU4</accession>
<feature type="region of interest" description="Disordered" evidence="1">
    <location>
        <begin position="294"/>
        <end position="353"/>
    </location>
</feature>
<dbReference type="PANTHER" id="PTHR45125">
    <property type="entry name" value="F21J9.4-RELATED"/>
    <property type="match status" value="1"/>
</dbReference>
<feature type="region of interest" description="Disordered" evidence="1">
    <location>
        <begin position="1"/>
        <end position="36"/>
    </location>
</feature>
<feature type="compositionally biased region" description="Basic and acidic residues" evidence="1">
    <location>
        <begin position="14"/>
        <end position="31"/>
    </location>
</feature>
<gene>
    <name evidence="3" type="ORF">PCANC_19501</name>
</gene>
<evidence type="ECO:0000256" key="1">
    <source>
        <dbReference type="SAM" id="MobiDB-lite"/>
    </source>
</evidence>
<keyword evidence="4" id="KW-1185">Reference proteome</keyword>
<feature type="region of interest" description="Disordered" evidence="1">
    <location>
        <begin position="200"/>
        <end position="227"/>
    </location>
</feature>
<feature type="compositionally biased region" description="Acidic residues" evidence="1">
    <location>
        <begin position="338"/>
        <end position="353"/>
    </location>
</feature>
<comment type="caution">
    <text evidence="3">The sequence shown here is derived from an EMBL/GenBank/DDBJ whole genome shotgun (WGS) entry which is preliminary data.</text>
</comment>